<evidence type="ECO:0000256" key="9">
    <source>
        <dbReference type="PIRSR" id="PIRSR604361-1"/>
    </source>
</evidence>
<keyword evidence="2 10" id="KW-0862">Zinc</keyword>
<evidence type="ECO:0000256" key="12">
    <source>
        <dbReference type="SAM" id="MobiDB-lite"/>
    </source>
</evidence>
<evidence type="ECO:0000256" key="5">
    <source>
        <dbReference type="ARBA" id="ARBA00030892"/>
    </source>
</evidence>
<dbReference type="AlphaFoldDB" id="A0AAD9IE54"/>
<dbReference type="InterPro" id="IPR029068">
    <property type="entry name" value="Glyas_Bleomycin-R_OHBP_Dase"/>
</dbReference>
<dbReference type="GO" id="GO:0004462">
    <property type="term" value="F:lactoylglutathione lyase activity"/>
    <property type="evidence" value="ECO:0007669"/>
    <property type="project" value="UniProtKB-EC"/>
</dbReference>
<sequence length="400" mass="44959">MTSLSRLQEPPNSTIGRAEKRVERVLEKYLTKGTTPSPHTVSRDEGVDRGLTPADLHGSTSDPSRWELRQELALCKERIRSLEDKLAVFEGAQAHWLQISAPPVQQMVSLAVRKERHEHADRCRAALQLLQAKDETIEALKARLRSAAGAVHEAEGQAAQADRRAEALEREKQRVEQRAEELSHLLASSRAAEEEAKGLVDLWRAEAEAARRQAEETERALERRIAEAAELSRLTPIALLADKTMYRIKDPKVSLDFYTRVLGMTLLTKLDFKDMEFSLYFLGMADPADIPEDPAKRALWAFSQPGVLELTHSWGTESQDDFKVHNGNSEPKGYGHLGFYVPDVNAACKRFEDLGVPFQKTLDGGKMKGIAFILDPDGYWIEILDKGVAPYLTKWNQESH</sequence>
<feature type="binding site" evidence="10">
    <location>
        <position position="309"/>
    </location>
    <ligand>
        <name>Zn(2+)</name>
        <dbReference type="ChEBI" id="CHEBI:29105"/>
        <note>ligand shared between dimeric partners</note>
    </ligand>
</feature>
<evidence type="ECO:0000256" key="10">
    <source>
        <dbReference type="PIRSR" id="PIRSR604361-3"/>
    </source>
</evidence>
<protein>
    <recommendedName>
        <fullName evidence="1">Lactoylglutathione lyase</fullName>
    </recommendedName>
    <alternativeName>
        <fullName evidence="5">Aldoketomutase</fullName>
    </alternativeName>
    <alternativeName>
        <fullName evidence="4">Glyoxalase I</fullName>
    </alternativeName>
    <alternativeName>
        <fullName evidence="3">Ketone-aldehyde mutase</fullName>
    </alternativeName>
    <alternativeName>
        <fullName evidence="6">Methylglyoxalase</fullName>
    </alternativeName>
    <alternativeName>
        <fullName evidence="7">S-D-lactoylglutathione methylglyoxal lyase</fullName>
    </alternativeName>
</protein>
<dbReference type="PANTHER" id="PTHR10374">
    <property type="entry name" value="LACTOYLGLUTATHIONE LYASE GLYOXALASE I"/>
    <property type="match status" value="1"/>
</dbReference>
<dbReference type="PANTHER" id="PTHR10374:SF30">
    <property type="entry name" value="LACTOYLGLUTATHIONE LYASE"/>
    <property type="match status" value="1"/>
</dbReference>
<feature type="coiled-coil region" evidence="11">
    <location>
        <begin position="137"/>
        <end position="234"/>
    </location>
</feature>
<feature type="binding site" evidence="10">
    <location>
        <position position="336"/>
    </location>
    <ligand>
        <name>Zn(2+)</name>
        <dbReference type="ChEBI" id="CHEBI:29105"/>
        <note>ligand shared between dimeric partners</note>
    </ligand>
</feature>
<dbReference type="InterPro" id="IPR037523">
    <property type="entry name" value="VOC_core"/>
</dbReference>
<gene>
    <name evidence="14" type="ORF">QBZ16_000913</name>
</gene>
<feature type="active site" description="Proton donor/acceptor" evidence="9">
    <location>
        <position position="382"/>
    </location>
</feature>
<comment type="cofactor">
    <cofactor evidence="10">
        <name>Zn(2+)</name>
        <dbReference type="ChEBI" id="CHEBI:29105"/>
    </cofactor>
    <text evidence="10">Binds 1 zinc ion per subunit. In the homodimer, two zinc ions are bound between subunits.</text>
</comment>
<feature type="compositionally biased region" description="Polar residues" evidence="12">
    <location>
        <begin position="1"/>
        <end position="15"/>
    </location>
</feature>
<dbReference type="PROSITE" id="PS51819">
    <property type="entry name" value="VOC"/>
    <property type="match status" value="1"/>
</dbReference>
<evidence type="ECO:0000256" key="8">
    <source>
        <dbReference type="ARBA" id="ARBA00048273"/>
    </source>
</evidence>
<feature type="binding site" evidence="10">
    <location>
        <position position="382"/>
    </location>
    <ligand>
        <name>Zn(2+)</name>
        <dbReference type="ChEBI" id="CHEBI:29105"/>
        <note>ligand shared between dimeric partners</note>
    </ligand>
</feature>
<dbReference type="InterPro" id="IPR004360">
    <property type="entry name" value="Glyas_Fos-R_dOase_dom"/>
</dbReference>
<comment type="caution">
    <text evidence="14">The sequence shown here is derived from an EMBL/GenBank/DDBJ whole genome shotgun (WGS) entry which is preliminary data.</text>
</comment>
<feature type="region of interest" description="Disordered" evidence="12">
    <location>
        <begin position="1"/>
        <end position="20"/>
    </location>
</feature>
<organism evidence="14 15">
    <name type="scientific">Prototheca wickerhamii</name>
    <dbReference type="NCBI Taxonomy" id="3111"/>
    <lineage>
        <taxon>Eukaryota</taxon>
        <taxon>Viridiplantae</taxon>
        <taxon>Chlorophyta</taxon>
        <taxon>core chlorophytes</taxon>
        <taxon>Trebouxiophyceae</taxon>
        <taxon>Chlorellales</taxon>
        <taxon>Chlorellaceae</taxon>
        <taxon>Prototheca</taxon>
    </lineage>
</organism>
<evidence type="ECO:0000256" key="4">
    <source>
        <dbReference type="ARBA" id="ARBA00030537"/>
    </source>
</evidence>
<evidence type="ECO:0000256" key="1">
    <source>
        <dbReference type="ARBA" id="ARBA00018701"/>
    </source>
</evidence>
<evidence type="ECO:0000256" key="3">
    <source>
        <dbReference type="ARBA" id="ARBA00030291"/>
    </source>
</evidence>
<accession>A0AAD9IE54</accession>
<dbReference type="InterPro" id="IPR004361">
    <property type="entry name" value="Glyoxalase_1"/>
</dbReference>
<reference evidence="14" key="1">
    <citation type="submission" date="2021-01" db="EMBL/GenBank/DDBJ databases">
        <authorList>
            <person name="Eckstrom K.M.E."/>
        </authorList>
    </citation>
    <scope>NUCLEOTIDE SEQUENCE</scope>
    <source>
        <strain evidence="14">UVCC 0001</strain>
    </source>
</reference>
<dbReference type="EMBL" id="JASFZW010000010">
    <property type="protein sequence ID" value="KAK2076388.1"/>
    <property type="molecule type" value="Genomic_DNA"/>
</dbReference>
<evidence type="ECO:0000256" key="6">
    <source>
        <dbReference type="ARBA" id="ARBA00032460"/>
    </source>
</evidence>
<dbReference type="Gene3D" id="3.10.180.10">
    <property type="entry name" value="2,3-Dihydroxybiphenyl 1,2-Dioxygenase, domain 1"/>
    <property type="match status" value="1"/>
</dbReference>
<evidence type="ECO:0000259" key="13">
    <source>
        <dbReference type="PROSITE" id="PS51819"/>
    </source>
</evidence>
<dbReference type="NCBIfam" id="TIGR00068">
    <property type="entry name" value="glyox_I"/>
    <property type="match status" value="1"/>
</dbReference>
<evidence type="ECO:0000256" key="7">
    <source>
        <dbReference type="ARBA" id="ARBA00033298"/>
    </source>
</evidence>
<keyword evidence="10" id="KW-0479">Metal-binding</keyword>
<feature type="region of interest" description="Disordered" evidence="12">
    <location>
        <begin position="29"/>
        <end position="63"/>
    </location>
</feature>
<evidence type="ECO:0000256" key="11">
    <source>
        <dbReference type="SAM" id="Coils"/>
    </source>
</evidence>
<proteinExistence type="predicted"/>
<dbReference type="Proteomes" id="UP001255856">
    <property type="component" value="Unassembled WGS sequence"/>
</dbReference>
<evidence type="ECO:0000256" key="2">
    <source>
        <dbReference type="ARBA" id="ARBA00022833"/>
    </source>
</evidence>
<dbReference type="CDD" id="cd07233">
    <property type="entry name" value="GlxI_Zn"/>
    <property type="match status" value="1"/>
</dbReference>
<name>A0AAD9IE54_PROWI</name>
<keyword evidence="11" id="KW-0175">Coiled coil</keyword>
<evidence type="ECO:0000313" key="15">
    <source>
        <dbReference type="Proteomes" id="UP001255856"/>
    </source>
</evidence>
<dbReference type="SUPFAM" id="SSF54593">
    <property type="entry name" value="Glyoxalase/Bleomycin resistance protein/Dihydroxybiphenyl dioxygenase"/>
    <property type="match status" value="1"/>
</dbReference>
<keyword evidence="15" id="KW-1185">Reference proteome</keyword>
<comment type="catalytic activity">
    <reaction evidence="8">
        <text>(R)-S-lactoylglutathione = methylglyoxal + glutathione</text>
        <dbReference type="Rhea" id="RHEA:19069"/>
        <dbReference type="ChEBI" id="CHEBI:17158"/>
        <dbReference type="ChEBI" id="CHEBI:57474"/>
        <dbReference type="ChEBI" id="CHEBI:57925"/>
        <dbReference type="EC" id="4.4.1.5"/>
    </reaction>
</comment>
<evidence type="ECO:0000313" key="14">
    <source>
        <dbReference type="EMBL" id="KAK2076388.1"/>
    </source>
</evidence>
<dbReference type="GO" id="GO:0046872">
    <property type="term" value="F:metal ion binding"/>
    <property type="evidence" value="ECO:0007669"/>
    <property type="project" value="UniProtKB-KW"/>
</dbReference>
<dbReference type="Pfam" id="PF00903">
    <property type="entry name" value="Glyoxalase"/>
    <property type="match status" value="1"/>
</dbReference>
<feature type="domain" description="VOC" evidence="13">
    <location>
        <begin position="240"/>
        <end position="386"/>
    </location>
</feature>